<proteinExistence type="predicted"/>
<accession>A0ABP5UPN7</accession>
<keyword evidence="3" id="KW-1185">Reference proteome</keyword>
<keyword evidence="1" id="KW-0732">Signal</keyword>
<dbReference type="Gene3D" id="2.60.120.260">
    <property type="entry name" value="Galactose-binding domain-like"/>
    <property type="match status" value="1"/>
</dbReference>
<gene>
    <name evidence="2" type="ORF">GCM10010170_093160</name>
</gene>
<feature type="signal peptide" evidence="1">
    <location>
        <begin position="1"/>
        <end position="27"/>
    </location>
</feature>
<evidence type="ECO:0000313" key="3">
    <source>
        <dbReference type="Proteomes" id="UP001501444"/>
    </source>
</evidence>
<dbReference type="EMBL" id="BAAARV010000094">
    <property type="protein sequence ID" value="GAA2383979.1"/>
    <property type="molecule type" value="Genomic_DNA"/>
</dbReference>
<protein>
    <submittedName>
        <fullName evidence="2">Uncharacterized protein</fullName>
    </submittedName>
</protein>
<organism evidence="2 3">
    <name type="scientific">Dactylosporangium salmoneum</name>
    <dbReference type="NCBI Taxonomy" id="53361"/>
    <lineage>
        <taxon>Bacteria</taxon>
        <taxon>Bacillati</taxon>
        <taxon>Actinomycetota</taxon>
        <taxon>Actinomycetes</taxon>
        <taxon>Micromonosporales</taxon>
        <taxon>Micromonosporaceae</taxon>
        <taxon>Dactylosporangium</taxon>
    </lineage>
</organism>
<name>A0ABP5UPN7_9ACTN</name>
<feature type="chain" id="PRO_5046573861" evidence="1">
    <location>
        <begin position="28"/>
        <end position="244"/>
    </location>
</feature>
<evidence type="ECO:0000313" key="2">
    <source>
        <dbReference type="EMBL" id="GAA2383979.1"/>
    </source>
</evidence>
<sequence length="244" mass="25882">MRKHNRMLATIGAAALLATLFGTPANAAGTGHGPGGGGTGSGNAMLGAIKAKHGKHAGTPAAMCREMTVNGGFETPKLGKNDYMQFDQADVPGWRTDDPDGKIEIWGGNMGVPARFGKQFAELNATGQGNSIYQDIKTKPNTKIYWSFWIRARDTSGGKDVDATQIHFGKTPRNDGSVNGIGSAFSYVNSSDDARWKRLYGWYKTGPDQTSTRVTLTAVDSASTDPGYGNLVDGLTIVDQPGCF</sequence>
<dbReference type="Proteomes" id="UP001501444">
    <property type="component" value="Unassembled WGS sequence"/>
</dbReference>
<reference evidence="3" key="1">
    <citation type="journal article" date="2019" name="Int. J. Syst. Evol. Microbiol.">
        <title>The Global Catalogue of Microorganisms (GCM) 10K type strain sequencing project: providing services to taxonomists for standard genome sequencing and annotation.</title>
        <authorList>
            <consortium name="The Broad Institute Genomics Platform"/>
            <consortium name="The Broad Institute Genome Sequencing Center for Infectious Disease"/>
            <person name="Wu L."/>
            <person name="Ma J."/>
        </authorList>
    </citation>
    <scope>NUCLEOTIDE SEQUENCE [LARGE SCALE GENOMIC DNA]</scope>
    <source>
        <strain evidence="3">JCM 3272</strain>
    </source>
</reference>
<dbReference type="RefSeq" id="WP_344619128.1">
    <property type="nucleotide sequence ID" value="NZ_BAAARV010000094.1"/>
</dbReference>
<comment type="caution">
    <text evidence="2">The sequence shown here is derived from an EMBL/GenBank/DDBJ whole genome shotgun (WGS) entry which is preliminary data.</text>
</comment>
<evidence type="ECO:0000256" key="1">
    <source>
        <dbReference type="SAM" id="SignalP"/>
    </source>
</evidence>